<accession>A0AAW2H8A9</accession>
<name>A0AAW2H8A9_9NEOP</name>
<protein>
    <submittedName>
        <fullName evidence="1">Uncharacterized protein</fullName>
    </submittedName>
</protein>
<dbReference type="EMBL" id="JARGDH010000006">
    <property type="protein sequence ID" value="KAL0265896.1"/>
    <property type="molecule type" value="Genomic_DNA"/>
</dbReference>
<organism evidence="1">
    <name type="scientific">Menopon gallinae</name>
    <name type="common">poultry shaft louse</name>
    <dbReference type="NCBI Taxonomy" id="328185"/>
    <lineage>
        <taxon>Eukaryota</taxon>
        <taxon>Metazoa</taxon>
        <taxon>Ecdysozoa</taxon>
        <taxon>Arthropoda</taxon>
        <taxon>Hexapoda</taxon>
        <taxon>Insecta</taxon>
        <taxon>Pterygota</taxon>
        <taxon>Neoptera</taxon>
        <taxon>Paraneoptera</taxon>
        <taxon>Psocodea</taxon>
        <taxon>Troctomorpha</taxon>
        <taxon>Phthiraptera</taxon>
        <taxon>Amblycera</taxon>
        <taxon>Menoponidae</taxon>
        <taxon>Menopon</taxon>
    </lineage>
</organism>
<evidence type="ECO:0000313" key="1">
    <source>
        <dbReference type="EMBL" id="KAL0265896.1"/>
    </source>
</evidence>
<sequence>MESSEDITAVKIENKKVYMQSSVSETWAISQAFPRDAVATFVAGLGGKVADIVQSMDPGKSEGVRTTEMPSEDYRLISESETEVSLCEGSFGKLIRVKNENIFRETRPGDAVFEEEGFETERTDDEEMFVTGVRRGHPRVLCREEGAHPRGPGAVDAWNTGMLAMLQEDGDVPVAPAADTHIHRTFFFNRKRRAARNWKLERAVMLAGTKKAAGPRIRCIRIRVAASAERSGDARAAEVSAPGDSVCAATPEEHGDSCTGGSMLCGETPTAAVCGREHVDVALCGERYGRPMKRRHRTMYAKSASDSEEEDDSGSFDGVTLAAPRLFSVFDDALRSRRERIFQDRTNRNIGDGMAAVKCADGRLRERMAAAETSWEPYASEGEPYEESERTATCSAAGTRFCSRSADECSEDRHCRGSARVERPDGGGYKQRWRWEARVDEYKAQSERDARAAASRDTEASCWGWQSENLYRGYRAARHYSSDTPRGRNVDRHREWVGTHRARSAFLRRSPETRRVWEGRLYLRDERRREDAHETGRRRRDYRGSWSPERGARWGRVEDTGLGALRPTRDRSSALLVDYSSDRGDPRETLCYDYGNFGNLTDESMENWYSQDTPTSKFEFIKRFLATDKLKGIVDDLEAEFNSRAAEAESLRGKHNDVSRSLENEKKKVSKLKDLCRDRILRERGIFQARIRELVEKVRKYKAYVERVRGRV</sequence>
<dbReference type="AlphaFoldDB" id="A0AAW2H8A9"/>
<proteinExistence type="predicted"/>
<gene>
    <name evidence="1" type="ORF">PYX00_011613</name>
</gene>
<comment type="caution">
    <text evidence="1">The sequence shown here is derived from an EMBL/GenBank/DDBJ whole genome shotgun (WGS) entry which is preliminary data.</text>
</comment>
<reference evidence="1" key="1">
    <citation type="journal article" date="2024" name="Gigascience">
        <title>Chromosome-level genome of the poultry shaft louse Menopon gallinae provides insight into the host-switching and adaptive evolution of parasitic lice.</title>
        <authorList>
            <person name="Xu Y."/>
            <person name="Ma L."/>
            <person name="Liu S."/>
            <person name="Liang Y."/>
            <person name="Liu Q."/>
            <person name="He Z."/>
            <person name="Tian L."/>
            <person name="Duan Y."/>
            <person name="Cai W."/>
            <person name="Li H."/>
            <person name="Song F."/>
        </authorList>
    </citation>
    <scope>NUCLEOTIDE SEQUENCE</scope>
    <source>
        <strain evidence="1">Cailab_2023a</strain>
    </source>
</reference>